<dbReference type="PANTHER" id="PTHR24363:SF0">
    <property type="entry name" value="SERINE_THREONINE KINASE LIKE DOMAIN CONTAINING 1"/>
    <property type="match status" value="1"/>
</dbReference>
<dbReference type="InterPro" id="IPR032710">
    <property type="entry name" value="NTF2-like_dom_sf"/>
</dbReference>
<evidence type="ECO:0000256" key="9">
    <source>
        <dbReference type="PROSITE-ProRule" id="PRU10141"/>
    </source>
</evidence>
<dbReference type="Gene3D" id="3.30.200.20">
    <property type="entry name" value="Phosphorylase Kinase, domain 1"/>
    <property type="match status" value="1"/>
</dbReference>
<keyword evidence="5 12" id="KW-0418">Kinase</keyword>
<dbReference type="Proteomes" id="UP000607281">
    <property type="component" value="Unassembled WGS sequence"/>
</dbReference>
<evidence type="ECO:0000256" key="2">
    <source>
        <dbReference type="ARBA" id="ARBA00022527"/>
    </source>
</evidence>
<dbReference type="PANTHER" id="PTHR24363">
    <property type="entry name" value="SERINE/THREONINE PROTEIN KINASE"/>
    <property type="match status" value="1"/>
</dbReference>
<sequence>METLLDNRYRVIRTLGGGGFGETFLAEDSQMPSNRRCVVKQLRPIQNNPQIYQLVQERFQREAAILEDLGSYADQIPTLYAYFQSNTQFYVVQEWVEGDTLTDKVRQQGVLSESAVREILINLLPVLEYVHSKRIIHRDIKPDNIILRHRDGKPVLIDFGAVRESMGTVVNSQGNTTSSIVIGTPGYMPSEQAAGRPVYSSDLYSLAMTAIYLLTGKQPQELETDPRSGEIIWHRHALSVSPTLAGVIDRAIAYHPRERFATAREMLEALQLGVVSFPPTVAYQQPQSLPTVPYQQPPVATASPAVNLPNTVAVSPGTAPTPQPITQNNGSKGILLSSLIAGGLIGASVVVGFALTRPNQPVTQSTASSNESTLNSNVTQTVEPSPSETSTNQNTTQNPTPQESSQFPRNLRPFTTPLDSQTSINTEPTTPSQTPVANQPEVNRPSPEEAVQNYYETINQGEYNTAWNLLAPSFQNNRKLHPKGYLSYVDWWGGQVQNVDIEQVTLEQANADTATVNAKLRYFMKNGKQSPSSVRFSLLWDAGNNRWVVSGAR</sequence>
<evidence type="ECO:0000313" key="12">
    <source>
        <dbReference type="EMBL" id="MBD2344928.1"/>
    </source>
</evidence>
<evidence type="ECO:0000256" key="6">
    <source>
        <dbReference type="ARBA" id="ARBA00022840"/>
    </source>
</evidence>
<dbReference type="InterPro" id="IPR008271">
    <property type="entry name" value="Ser/Thr_kinase_AS"/>
</dbReference>
<proteinExistence type="predicted"/>
<dbReference type="PROSITE" id="PS50011">
    <property type="entry name" value="PROTEIN_KINASE_DOM"/>
    <property type="match status" value="1"/>
</dbReference>
<evidence type="ECO:0000256" key="3">
    <source>
        <dbReference type="ARBA" id="ARBA00022679"/>
    </source>
</evidence>
<evidence type="ECO:0000256" key="10">
    <source>
        <dbReference type="SAM" id="MobiDB-lite"/>
    </source>
</evidence>
<dbReference type="SMART" id="SM00220">
    <property type="entry name" value="S_TKc"/>
    <property type="match status" value="1"/>
</dbReference>
<protein>
    <recommendedName>
        <fullName evidence="1">non-specific serine/threonine protein kinase</fullName>
        <ecNumber evidence="1">2.7.11.1</ecNumber>
    </recommendedName>
</protein>
<evidence type="ECO:0000256" key="4">
    <source>
        <dbReference type="ARBA" id="ARBA00022741"/>
    </source>
</evidence>
<gene>
    <name evidence="12" type="ORF">H6G18_12335</name>
</gene>
<feature type="region of interest" description="Disordered" evidence="10">
    <location>
        <begin position="360"/>
        <end position="448"/>
    </location>
</feature>
<dbReference type="PROSITE" id="PS00107">
    <property type="entry name" value="PROTEIN_KINASE_ATP"/>
    <property type="match status" value="1"/>
</dbReference>
<dbReference type="Gene3D" id="1.10.510.10">
    <property type="entry name" value="Transferase(Phosphotransferase) domain 1"/>
    <property type="match status" value="1"/>
</dbReference>
<keyword evidence="6 9" id="KW-0067">ATP-binding</keyword>
<name>A0ABR8CRC7_9NOST</name>
<dbReference type="InterPro" id="IPR000719">
    <property type="entry name" value="Prot_kinase_dom"/>
</dbReference>
<feature type="binding site" evidence="9">
    <location>
        <position position="40"/>
    </location>
    <ligand>
        <name>ATP</name>
        <dbReference type="ChEBI" id="CHEBI:30616"/>
    </ligand>
</feature>
<dbReference type="GO" id="GO:0016301">
    <property type="term" value="F:kinase activity"/>
    <property type="evidence" value="ECO:0007669"/>
    <property type="project" value="UniProtKB-KW"/>
</dbReference>
<dbReference type="SUPFAM" id="SSF54427">
    <property type="entry name" value="NTF2-like"/>
    <property type="match status" value="1"/>
</dbReference>
<dbReference type="InterPro" id="IPR011009">
    <property type="entry name" value="Kinase-like_dom_sf"/>
</dbReference>
<comment type="catalytic activity">
    <reaction evidence="7">
        <text>L-threonyl-[protein] + ATP = O-phospho-L-threonyl-[protein] + ADP + H(+)</text>
        <dbReference type="Rhea" id="RHEA:46608"/>
        <dbReference type="Rhea" id="RHEA-COMP:11060"/>
        <dbReference type="Rhea" id="RHEA-COMP:11605"/>
        <dbReference type="ChEBI" id="CHEBI:15378"/>
        <dbReference type="ChEBI" id="CHEBI:30013"/>
        <dbReference type="ChEBI" id="CHEBI:30616"/>
        <dbReference type="ChEBI" id="CHEBI:61977"/>
        <dbReference type="ChEBI" id="CHEBI:456216"/>
        <dbReference type="EC" id="2.7.11.1"/>
    </reaction>
</comment>
<dbReference type="EC" id="2.7.11.1" evidence="1"/>
<evidence type="ECO:0000259" key="11">
    <source>
        <dbReference type="PROSITE" id="PS50011"/>
    </source>
</evidence>
<evidence type="ECO:0000256" key="7">
    <source>
        <dbReference type="ARBA" id="ARBA00047899"/>
    </source>
</evidence>
<evidence type="ECO:0000313" key="13">
    <source>
        <dbReference type="Proteomes" id="UP000607281"/>
    </source>
</evidence>
<feature type="domain" description="Protein kinase" evidence="11">
    <location>
        <begin position="9"/>
        <end position="271"/>
    </location>
</feature>
<dbReference type="EMBL" id="JACJRF010000018">
    <property type="protein sequence ID" value="MBD2344928.1"/>
    <property type="molecule type" value="Genomic_DNA"/>
</dbReference>
<keyword evidence="13" id="KW-1185">Reference proteome</keyword>
<organism evidence="12 13">
    <name type="scientific">Anabaena subtropica FACHB-260</name>
    <dbReference type="NCBI Taxonomy" id="2692884"/>
    <lineage>
        <taxon>Bacteria</taxon>
        <taxon>Bacillati</taxon>
        <taxon>Cyanobacteriota</taxon>
        <taxon>Cyanophyceae</taxon>
        <taxon>Nostocales</taxon>
        <taxon>Nostocaceae</taxon>
        <taxon>Anabaena</taxon>
    </lineage>
</organism>
<feature type="compositionally biased region" description="Polar residues" evidence="10">
    <location>
        <begin position="360"/>
        <end position="383"/>
    </location>
</feature>
<accession>A0ABR8CRC7</accession>
<dbReference type="RefSeq" id="WP_190407381.1">
    <property type="nucleotide sequence ID" value="NZ_JACJRF010000018.1"/>
</dbReference>
<dbReference type="Pfam" id="PF00069">
    <property type="entry name" value="Pkinase"/>
    <property type="match status" value="1"/>
</dbReference>
<dbReference type="InterPro" id="IPR017441">
    <property type="entry name" value="Protein_kinase_ATP_BS"/>
</dbReference>
<evidence type="ECO:0000256" key="5">
    <source>
        <dbReference type="ARBA" id="ARBA00022777"/>
    </source>
</evidence>
<keyword evidence="4 9" id="KW-0547">Nucleotide-binding</keyword>
<evidence type="ECO:0000256" key="1">
    <source>
        <dbReference type="ARBA" id="ARBA00012513"/>
    </source>
</evidence>
<comment type="catalytic activity">
    <reaction evidence="8">
        <text>L-seryl-[protein] + ATP = O-phospho-L-seryl-[protein] + ADP + H(+)</text>
        <dbReference type="Rhea" id="RHEA:17989"/>
        <dbReference type="Rhea" id="RHEA-COMP:9863"/>
        <dbReference type="Rhea" id="RHEA-COMP:11604"/>
        <dbReference type="ChEBI" id="CHEBI:15378"/>
        <dbReference type="ChEBI" id="CHEBI:29999"/>
        <dbReference type="ChEBI" id="CHEBI:30616"/>
        <dbReference type="ChEBI" id="CHEBI:83421"/>
        <dbReference type="ChEBI" id="CHEBI:456216"/>
        <dbReference type="EC" id="2.7.11.1"/>
    </reaction>
</comment>
<feature type="compositionally biased region" description="Polar residues" evidence="10">
    <location>
        <begin position="417"/>
        <end position="441"/>
    </location>
</feature>
<reference evidence="12 13" key="1">
    <citation type="journal article" date="2020" name="ISME J.">
        <title>Comparative genomics reveals insights into cyanobacterial evolution and habitat adaptation.</title>
        <authorList>
            <person name="Chen M.Y."/>
            <person name="Teng W.K."/>
            <person name="Zhao L."/>
            <person name="Hu C.X."/>
            <person name="Zhou Y.K."/>
            <person name="Han B.P."/>
            <person name="Song L.R."/>
            <person name="Shu W.S."/>
        </authorList>
    </citation>
    <scope>NUCLEOTIDE SEQUENCE [LARGE SCALE GENOMIC DNA]</scope>
    <source>
        <strain evidence="12 13">FACHB-260</strain>
    </source>
</reference>
<dbReference type="PROSITE" id="PS00108">
    <property type="entry name" value="PROTEIN_KINASE_ST"/>
    <property type="match status" value="1"/>
</dbReference>
<keyword evidence="3" id="KW-0808">Transferase</keyword>
<evidence type="ECO:0000256" key="8">
    <source>
        <dbReference type="ARBA" id="ARBA00048679"/>
    </source>
</evidence>
<comment type="caution">
    <text evidence="12">The sequence shown here is derived from an EMBL/GenBank/DDBJ whole genome shotgun (WGS) entry which is preliminary data.</text>
</comment>
<dbReference type="CDD" id="cd14014">
    <property type="entry name" value="STKc_PknB_like"/>
    <property type="match status" value="1"/>
</dbReference>
<feature type="compositionally biased region" description="Low complexity" evidence="10">
    <location>
        <begin position="384"/>
        <end position="404"/>
    </location>
</feature>
<keyword evidence="2" id="KW-0723">Serine/threonine-protein kinase</keyword>
<dbReference type="SUPFAM" id="SSF56112">
    <property type="entry name" value="Protein kinase-like (PK-like)"/>
    <property type="match status" value="1"/>
</dbReference>